<name>A0ABN9V2D4_9DINO</name>
<proteinExistence type="predicted"/>
<organism evidence="2 3">
    <name type="scientific">Prorocentrum cordatum</name>
    <dbReference type="NCBI Taxonomy" id="2364126"/>
    <lineage>
        <taxon>Eukaryota</taxon>
        <taxon>Sar</taxon>
        <taxon>Alveolata</taxon>
        <taxon>Dinophyceae</taxon>
        <taxon>Prorocentrales</taxon>
        <taxon>Prorocentraceae</taxon>
        <taxon>Prorocentrum</taxon>
    </lineage>
</organism>
<feature type="region of interest" description="Disordered" evidence="1">
    <location>
        <begin position="1"/>
        <end position="84"/>
    </location>
</feature>
<comment type="caution">
    <text evidence="2">The sequence shown here is derived from an EMBL/GenBank/DDBJ whole genome shotgun (WGS) entry which is preliminary data.</text>
</comment>
<feature type="compositionally biased region" description="Basic and acidic residues" evidence="1">
    <location>
        <begin position="25"/>
        <end position="35"/>
    </location>
</feature>
<feature type="compositionally biased region" description="Pro residues" evidence="1">
    <location>
        <begin position="67"/>
        <end position="84"/>
    </location>
</feature>
<accession>A0ABN9V2D4</accession>
<keyword evidence="3" id="KW-1185">Reference proteome</keyword>
<evidence type="ECO:0000313" key="2">
    <source>
        <dbReference type="EMBL" id="CAK0866868.1"/>
    </source>
</evidence>
<feature type="non-terminal residue" evidence="2">
    <location>
        <position position="84"/>
    </location>
</feature>
<gene>
    <name evidence="2" type="ORF">PCOR1329_LOCUS53944</name>
</gene>
<feature type="non-terminal residue" evidence="2">
    <location>
        <position position="1"/>
    </location>
</feature>
<protein>
    <submittedName>
        <fullName evidence="2">Uncharacterized protein</fullName>
    </submittedName>
</protein>
<evidence type="ECO:0000313" key="3">
    <source>
        <dbReference type="Proteomes" id="UP001189429"/>
    </source>
</evidence>
<sequence length="84" mass="8488">APAGAPAGAAPPRAVPPARAATCPERQEQENDDIHFIQVRAPRPQAVQRRSGVAEGAADAALAAAAPAPPVEEPARGPPPSFVQ</sequence>
<dbReference type="Proteomes" id="UP001189429">
    <property type="component" value="Unassembled WGS sequence"/>
</dbReference>
<reference evidence="2" key="1">
    <citation type="submission" date="2023-10" db="EMBL/GenBank/DDBJ databases">
        <authorList>
            <person name="Chen Y."/>
            <person name="Shah S."/>
            <person name="Dougan E. K."/>
            <person name="Thang M."/>
            <person name="Chan C."/>
        </authorList>
    </citation>
    <scope>NUCLEOTIDE SEQUENCE [LARGE SCALE GENOMIC DNA]</scope>
</reference>
<dbReference type="EMBL" id="CAUYUJ010016584">
    <property type="protein sequence ID" value="CAK0866868.1"/>
    <property type="molecule type" value="Genomic_DNA"/>
</dbReference>
<evidence type="ECO:0000256" key="1">
    <source>
        <dbReference type="SAM" id="MobiDB-lite"/>
    </source>
</evidence>
<feature type="compositionally biased region" description="Low complexity" evidence="1">
    <location>
        <begin position="1"/>
        <end position="21"/>
    </location>
</feature>
<feature type="compositionally biased region" description="Low complexity" evidence="1">
    <location>
        <begin position="53"/>
        <end position="66"/>
    </location>
</feature>